<sequence>MAGAVDDGWTMVIGQPASEIREEKQIEEWERSKGGWSGFGKHPQNWTDHKKLHLSSEKELGSGSYGLVERVTYGAVTMARKHVIPRGGMTVEKLREEANAMEELAHKHILKLVGTYTYKRKNLYLLLYPAATCDLSTFLDDIEGIRSDTCADRDDAMKRLYALGLKDIGKIDDLCMLRRPILPSDHSTHIKRTETALGFLQQLMGCVTEALLFVHEKGVRHRDLKPKNILLSPGRVYLADFGIARDVKDSDNSITCGRYGTASWIAPEVYDGEYHHMSSADVFSLGCIFLNIATVLYGDSIELATFDEVIKEKEWPMKYKMLSTHLNKLKDKAIRAALADEEEPNFDAKNILGLVEKMLLYEPEQRPSVKEVNERLCELGGLDQIYHLSCCHKKNDVLCRSINTKMRTISESSLSSKSRIAELETENITLRERLATLQNKDQTYELRIEHERNHAKKQNDVLKERYEKQLKAQTDALIRAEERINALELNSPHKRRPSHTRGRGRNPAYGTPHPTNTLNINNLAVHTNSSISIPPPRTCPSPSRSSNPNHHHPNPIPAPRTPESYFPVSIPPRNPSFTNLKDPLSLTLQRRPSGIPIPTRSPTPITPHKSPFSPPSNSHSNSSPGSGNSTLVSSTHSVFSIKSKMTDTDGSITSVESPGETMSLPGSPTCGSRGKIGDGDGEKRKEGMSRVLGDSRRMKIGMEGKKREHEKEKERTIKPTWARMVRGKT</sequence>
<organism evidence="6 7">
    <name type="scientific">Botryotinia fuckeliana (strain B05.10)</name>
    <name type="common">Noble rot fungus</name>
    <name type="synonym">Botrytis cinerea</name>
    <dbReference type="NCBI Taxonomy" id="332648"/>
    <lineage>
        <taxon>Eukaryota</taxon>
        <taxon>Fungi</taxon>
        <taxon>Dikarya</taxon>
        <taxon>Ascomycota</taxon>
        <taxon>Pezizomycotina</taxon>
        <taxon>Leotiomycetes</taxon>
        <taxon>Helotiales</taxon>
        <taxon>Sclerotiniaceae</taxon>
        <taxon>Botrytis</taxon>
    </lineage>
</organism>
<reference evidence="6 7" key="2">
    <citation type="journal article" date="2012" name="Eukaryot. Cell">
        <title>Genome update of Botrytis cinerea strains B05.10 and T4.</title>
        <authorList>
            <person name="Staats M."/>
            <person name="van Kan J.A."/>
        </authorList>
    </citation>
    <scope>NUCLEOTIDE SEQUENCE [LARGE SCALE GENOMIC DNA]</scope>
    <source>
        <strain evidence="6 7">B05.10</strain>
    </source>
</reference>
<dbReference type="EMBL" id="CP009817">
    <property type="protein sequence ID" value="ATZ56488.1"/>
    <property type="molecule type" value="Genomic_DNA"/>
</dbReference>
<evidence type="ECO:0000256" key="2">
    <source>
        <dbReference type="ARBA" id="ARBA00022840"/>
    </source>
</evidence>
<evidence type="ECO:0000313" key="7">
    <source>
        <dbReference type="Proteomes" id="UP000001798"/>
    </source>
</evidence>
<feature type="compositionally biased region" description="Basic residues" evidence="4">
    <location>
        <begin position="492"/>
        <end position="504"/>
    </location>
</feature>
<proteinExistence type="predicted"/>
<feature type="domain" description="Protein kinase" evidence="5">
    <location>
        <begin position="54"/>
        <end position="376"/>
    </location>
</feature>
<feature type="compositionally biased region" description="Basic and acidic residues" evidence="4">
    <location>
        <begin position="675"/>
        <end position="717"/>
    </location>
</feature>
<dbReference type="Pfam" id="PF00069">
    <property type="entry name" value="Pkinase"/>
    <property type="match status" value="1"/>
</dbReference>
<protein>
    <recommendedName>
        <fullName evidence="5">Protein kinase domain-containing protein</fullName>
    </recommendedName>
</protein>
<evidence type="ECO:0000256" key="4">
    <source>
        <dbReference type="SAM" id="MobiDB-lite"/>
    </source>
</evidence>
<dbReference type="PANTHER" id="PTHR44167:SF30">
    <property type="entry name" value="PHOSPHORYLASE KINASE"/>
    <property type="match status" value="1"/>
</dbReference>
<dbReference type="GO" id="GO:0004674">
    <property type="term" value="F:protein serine/threonine kinase activity"/>
    <property type="evidence" value="ECO:0007669"/>
    <property type="project" value="TreeGrafter"/>
</dbReference>
<reference evidence="6 7" key="1">
    <citation type="journal article" date="2011" name="PLoS Genet.">
        <title>Genomic analysis of the necrotrophic fungal pathogens Sclerotinia sclerotiorum and Botrytis cinerea.</title>
        <authorList>
            <person name="Amselem J."/>
            <person name="Cuomo C.A."/>
            <person name="van Kan J.A."/>
            <person name="Viaud M."/>
            <person name="Benito E.P."/>
            <person name="Couloux A."/>
            <person name="Coutinho P.M."/>
            <person name="de Vries R.P."/>
            <person name="Dyer P.S."/>
            <person name="Fillinger S."/>
            <person name="Fournier E."/>
            <person name="Gout L."/>
            <person name="Hahn M."/>
            <person name="Kohn L."/>
            <person name="Lapalu N."/>
            <person name="Plummer K.M."/>
            <person name="Pradier J.M."/>
            <person name="Quevillon E."/>
            <person name="Sharon A."/>
            <person name="Simon A."/>
            <person name="ten Have A."/>
            <person name="Tudzynski B."/>
            <person name="Tudzynski P."/>
            <person name="Wincker P."/>
            <person name="Andrew M."/>
            <person name="Anthouard V."/>
            <person name="Beever R.E."/>
            <person name="Beffa R."/>
            <person name="Benoit I."/>
            <person name="Bouzid O."/>
            <person name="Brault B."/>
            <person name="Chen Z."/>
            <person name="Choquer M."/>
            <person name="Collemare J."/>
            <person name="Cotton P."/>
            <person name="Danchin E.G."/>
            <person name="Da Silva C."/>
            <person name="Gautier A."/>
            <person name="Giraud C."/>
            <person name="Giraud T."/>
            <person name="Gonzalez C."/>
            <person name="Grossetete S."/>
            <person name="Guldener U."/>
            <person name="Henrissat B."/>
            <person name="Howlett B.J."/>
            <person name="Kodira C."/>
            <person name="Kretschmer M."/>
            <person name="Lappartient A."/>
            <person name="Leroch M."/>
            <person name="Levis C."/>
            <person name="Mauceli E."/>
            <person name="Neuveglise C."/>
            <person name="Oeser B."/>
            <person name="Pearson M."/>
            <person name="Poulain J."/>
            <person name="Poussereau N."/>
            <person name="Quesneville H."/>
            <person name="Rascle C."/>
            <person name="Schumacher J."/>
            <person name="Segurens B."/>
            <person name="Sexton A."/>
            <person name="Silva E."/>
            <person name="Sirven C."/>
            <person name="Soanes D.M."/>
            <person name="Talbot N.J."/>
            <person name="Templeton M."/>
            <person name="Yandava C."/>
            <person name="Yarden O."/>
            <person name="Zeng Q."/>
            <person name="Rollins J.A."/>
            <person name="Lebrun M.H."/>
            <person name="Dickman M."/>
        </authorList>
    </citation>
    <scope>NUCLEOTIDE SEQUENCE [LARGE SCALE GENOMIC DNA]</scope>
    <source>
        <strain evidence="6 7">B05.10</strain>
    </source>
</reference>
<dbReference type="GO" id="GO:0044773">
    <property type="term" value="P:mitotic DNA damage checkpoint signaling"/>
    <property type="evidence" value="ECO:0007669"/>
    <property type="project" value="TreeGrafter"/>
</dbReference>
<dbReference type="PANTHER" id="PTHR44167">
    <property type="entry name" value="OVARIAN-SPECIFIC SERINE/THREONINE-PROTEIN KINASE LOK-RELATED"/>
    <property type="match status" value="1"/>
</dbReference>
<dbReference type="GO" id="GO:0005634">
    <property type="term" value="C:nucleus"/>
    <property type="evidence" value="ECO:0007669"/>
    <property type="project" value="TreeGrafter"/>
</dbReference>
<dbReference type="GO" id="GO:0005524">
    <property type="term" value="F:ATP binding"/>
    <property type="evidence" value="ECO:0007669"/>
    <property type="project" value="UniProtKB-UniRule"/>
</dbReference>
<keyword evidence="2 3" id="KW-0067">ATP-binding</keyword>
<dbReference type="SMART" id="SM00220">
    <property type="entry name" value="S_TKc"/>
    <property type="match status" value="1"/>
</dbReference>
<name>A0A384K125_BOTFB</name>
<feature type="binding site" evidence="3">
    <location>
        <position position="81"/>
    </location>
    <ligand>
        <name>ATP</name>
        <dbReference type="ChEBI" id="CHEBI:30616"/>
    </ligand>
</feature>
<dbReference type="CDD" id="cd00180">
    <property type="entry name" value="PKc"/>
    <property type="match status" value="1"/>
</dbReference>
<dbReference type="OrthoDB" id="248923at2759"/>
<feature type="compositionally biased region" description="Polar residues" evidence="4">
    <location>
        <begin position="630"/>
        <end position="640"/>
    </location>
</feature>
<dbReference type="InterPro" id="IPR000719">
    <property type="entry name" value="Prot_kinase_dom"/>
</dbReference>
<dbReference type="GeneID" id="5436855"/>
<feature type="compositionally biased region" description="Polar residues" evidence="4">
    <location>
        <begin position="513"/>
        <end position="528"/>
    </location>
</feature>
<dbReference type="InterPro" id="IPR008271">
    <property type="entry name" value="Ser/Thr_kinase_AS"/>
</dbReference>
<dbReference type="InterPro" id="IPR017441">
    <property type="entry name" value="Protein_kinase_ATP_BS"/>
</dbReference>
<dbReference type="InterPro" id="IPR011009">
    <property type="entry name" value="Kinase-like_dom_sf"/>
</dbReference>
<dbReference type="VEuPathDB" id="FungiDB:Bcin13g03260"/>
<dbReference type="Gene3D" id="3.30.200.20">
    <property type="entry name" value="Phosphorylase Kinase, domain 1"/>
    <property type="match status" value="1"/>
</dbReference>
<feature type="region of interest" description="Disordered" evidence="4">
    <location>
        <begin position="487"/>
        <end position="729"/>
    </location>
</feature>
<dbReference type="Gene3D" id="1.10.510.10">
    <property type="entry name" value="Transferase(Phosphotransferase) domain 1"/>
    <property type="match status" value="1"/>
</dbReference>
<dbReference type="PROSITE" id="PS00107">
    <property type="entry name" value="PROTEIN_KINASE_ATP"/>
    <property type="match status" value="1"/>
</dbReference>
<keyword evidence="7" id="KW-1185">Reference proteome</keyword>
<dbReference type="SUPFAM" id="SSF56112">
    <property type="entry name" value="Protein kinase-like (PK-like)"/>
    <property type="match status" value="1"/>
</dbReference>
<evidence type="ECO:0000256" key="1">
    <source>
        <dbReference type="ARBA" id="ARBA00022741"/>
    </source>
</evidence>
<dbReference type="PROSITE" id="PS00108">
    <property type="entry name" value="PROTEIN_KINASE_ST"/>
    <property type="match status" value="1"/>
</dbReference>
<dbReference type="PROSITE" id="PS50011">
    <property type="entry name" value="PROTEIN_KINASE_DOM"/>
    <property type="match status" value="1"/>
</dbReference>
<gene>
    <name evidence="6" type="ORF">BCIN_13g03260</name>
</gene>
<dbReference type="KEGG" id="bfu:BCIN_13g03260"/>
<evidence type="ECO:0000259" key="5">
    <source>
        <dbReference type="PROSITE" id="PS50011"/>
    </source>
</evidence>
<dbReference type="RefSeq" id="XP_001556286.1">
    <property type="nucleotide sequence ID" value="XM_001556236.2"/>
</dbReference>
<dbReference type="Proteomes" id="UP000001798">
    <property type="component" value="Chromosome 13"/>
</dbReference>
<dbReference type="OMA" id="GRIWEAE"/>
<feature type="compositionally biased region" description="Low complexity" evidence="4">
    <location>
        <begin position="606"/>
        <end position="629"/>
    </location>
</feature>
<evidence type="ECO:0000313" key="6">
    <source>
        <dbReference type="EMBL" id="ATZ56488.1"/>
    </source>
</evidence>
<keyword evidence="1 3" id="KW-0547">Nucleotide-binding</keyword>
<reference evidence="6 7" key="3">
    <citation type="journal article" date="2017" name="Mol. Plant Pathol.">
        <title>A gapless genome sequence of the fungus Botrytis cinerea.</title>
        <authorList>
            <person name="Van Kan J.A."/>
            <person name="Stassen J.H."/>
            <person name="Mosbach A."/>
            <person name="Van Der Lee T.A."/>
            <person name="Faino L."/>
            <person name="Farmer A.D."/>
            <person name="Papasotiriou D.G."/>
            <person name="Zhou S."/>
            <person name="Seidl M.F."/>
            <person name="Cottam E."/>
            <person name="Edel D."/>
            <person name="Hahn M."/>
            <person name="Schwartz D.C."/>
            <person name="Dietrich R.A."/>
            <person name="Widdison S."/>
            <person name="Scalliet G."/>
        </authorList>
    </citation>
    <scope>NUCLEOTIDE SEQUENCE [LARGE SCALE GENOMIC DNA]</scope>
    <source>
        <strain evidence="6 7">B05.10</strain>
    </source>
</reference>
<dbReference type="AlphaFoldDB" id="A0A384K125"/>
<accession>A0A384K125</accession>
<evidence type="ECO:0000256" key="3">
    <source>
        <dbReference type="PROSITE-ProRule" id="PRU10141"/>
    </source>
</evidence>